<dbReference type="CDD" id="cd00130">
    <property type="entry name" value="PAS"/>
    <property type="match status" value="1"/>
</dbReference>
<keyword evidence="6" id="KW-0418">Kinase</keyword>
<keyword evidence="5" id="KW-0547">Nucleotide-binding</keyword>
<comment type="catalytic activity">
    <reaction evidence="1">
        <text>ATP + protein L-histidine = ADP + protein N-phospho-L-histidine.</text>
        <dbReference type="EC" id="2.7.13.3"/>
    </reaction>
</comment>
<dbReference type="InterPro" id="IPR001610">
    <property type="entry name" value="PAC"/>
</dbReference>
<dbReference type="PROSITE" id="PS50113">
    <property type="entry name" value="PAC"/>
    <property type="match status" value="1"/>
</dbReference>
<feature type="domain" description="PAS" evidence="10">
    <location>
        <begin position="104"/>
        <end position="174"/>
    </location>
</feature>
<dbReference type="EMBL" id="CAKJTJ010000004">
    <property type="protein sequence ID" value="CAG9620206.1"/>
    <property type="molecule type" value="Genomic_DNA"/>
</dbReference>
<dbReference type="InterPro" id="IPR003661">
    <property type="entry name" value="HisK_dim/P_dom"/>
</dbReference>
<evidence type="ECO:0000259" key="9">
    <source>
        <dbReference type="PROSITE" id="PS50109"/>
    </source>
</evidence>
<dbReference type="InterPro" id="IPR036097">
    <property type="entry name" value="HisK_dim/P_sf"/>
</dbReference>
<dbReference type="Gene3D" id="3.30.450.20">
    <property type="entry name" value="PAS domain"/>
    <property type="match status" value="1"/>
</dbReference>
<evidence type="ECO:0000256" key="1">
    <source>
        <dbReference type="ARBA" id="ARBA00000085"/>
    </source>
</evidence>
<dbReference type="SMART" id="SM00388">
    <property type="entry name" value="HisKA"/>
    <property type="match status" value="1"/>
</dbReference>
<dbReference type="InterPro" id="IPR013655">
    <property type="entry name" value="PAS_fold_3"/>
</dbReference>
<feature type="domain" description="PAC" evidence="11">
    <location>
        <begin position="177"/>
        <end position="230"/>
    </location>
</feature>
<dbReference type="Gene3D" id="3.30.565.10">
    <property type="entry name" value="Histidine kinase-like ATPase, C-terminal domain"/>
    <property type="match status" value="1"/>
</dbReference>
<dbReference type="SMART" id="SM00387">
    <property type="entry name" value="HATPase_c"/>
    <property type="match status" value="1"/>
</dbReference>
<name>A0ABN8A518_9BACI</name>
<dbReference type="InterPro" id="IPR000700">
    <property type="entry name" value="PAS-assoc_C"/>
</dbReference>
<dbReference type="InterPro" id="IPR000014">
    <property type="entry name" value="PAS"/>
</dbReference>
<evidence type="ECO:0000256" key="5">
    <source>
        <dbReference type="ARBA" id="ARBA00022741"/>
    </source>
</evidence>
<dbReference type="SMART" id="SM00091">
    <property type="entry name" value="PAS"/>
    <property type="match status" value="2"/>
</dbReference>
<organism evidence="12 13">
    <name type="scientific">Sutcliffiella rhizosphaerae</name>
    <dbReference type="NCBI Taxonomy" id="2880967"/>
    <lineage>
        <taxon>Bacteria</taxon>
        <taxon>Bacillati</taxon>
        <taxon>Bacillota</taxon>
        <taxon>Bacilli</taxon>
        <taxon>Bacillales</taxon>
        <taxon>Bacillaceae</taxon>
        <taxon>Sutcliffiella</taxon>
    </lineage>
</organism>
<evidence type="ECO:0000256" key="2">
    <source>
        <dbReference type="ARBA" id="ARBA00012438"/>
    </source>
</evidence>
<feature type="domain" description="Histidine kinase" evidence="9">
    <location>
        <begin position="243"/>
        <end position="450"/>
    </location>
</feature>
<keyword evidence="8" id="KW-0902">Two-component regulatory system</keyword>
<evidence type="ECO:0000256" key="7">
    <source>
        <dbReference type="ARBA" id="ARBA00022840"/>
    </source>
</evidence>
<dbReference type="NCBIfam" id="TIGR00229">
    <property type="entry name" value="sensory_box"/>
    <property type="match status" value="1"/>
</dbReference>
<evidence type="ECO:0000313" key="13">
    <source>
        <dbReference type="Proteomes" id="UP000789833"/>
    </source>
</evidence>
<evidence type="ECO:0000256" key="8">
    <source>
        <dbReference type="ARBA" id="ARBA00023012"/>
    </source>
</evidence>
<dbReference type="InterPro" id="IPR036890">
    <property type="entry name" value="HATPase_C_sf"/>
</dbReference>
<sequence length="463" mass="53504">MPKNIYEQLFYQSSNPQIIYSEDFQMIDGNQAFYEFFGFPQQEWIRLFLLDVTEWLPENKPVEKRMMINESEKLGIYLRRVFSNTPLIKLYHIQVTDITDRVHSERMYRLIAENSLDVINIHRLDGSYIYASPAVKEAMGYEAHELMGKFPNDFVHIDDRQHCDDKHMELLEKKQSVFMTYRIIKKDGTHSWLESAVKPIIDPDTKEISEFISISRNIDERIRANEILQKSEKLAIIGRMSAAVAHEIRNPLTPIKGFIQLFQMTKEYNENYGKIILAELQRVENIISEFLTMAKPHHEKVSMIDISQTMEKVIQLLETEAILQSKTIECIFEKDEKFLVQGDPSSLKQVFINVIQNALDAIKPHSGRIQIFIEKADNESICIKISDNGTGIEKERLLMLGEPFYSTKEKGIGLGLMTSFRIIENHHGKISFASEKGIGTEVTIALPQNRATPNITNQGLSRK</sequence>
<dbReference type="Pfam" id="PF08447">
    <property type="entry name" value="PAS_3"/>
    <property type="match status" value="1"/>
</dbReference>
<dbReference type="PROSITE" id="PS50109">
    <property type="entry name" value="HIS_KIN"/>
    <property type="match status" value="1"/>
</dbReference>
<gene>
    <name evidence="12" type="primary">sasA_2</name>
    <name evidence="12" type="ORF">BACCIP111883_00974</name>
</gene>
<dbReference type="InterPro" id="IPR035965">
    <property type="entry name" value="PAS-like_dom_sf"/>
</dbReference>
<accession>A0ABN8A518</accession>
<evidence type="ECO:0000259" key="10">
    <source>
        <dbReference type="PROSITE" id="PS50112"/>
    </source>
</evidence>
<evidence type="ECO:0000259" key="11">
    <source>
        <dbReference type="PROSITE" id="PS50113"/>
    </source>
</evidence>
<dbReference type="InterPro" id="IPR004358">
    <property type="entry name" value="Sig_transdc_His_kin-like_C"/>
</dbReference>
<dbReference type="InterPro" id="IPR003594">
    <property type="entry name" value="HATPase_dom"/>
</dbReference>
<dbReference type="SUPFAM" id="SSF55785">
    <property type="entry name" value="PYP-like sensor domain (PAS domain)"/>
    <property type="match status" value="1"/>
</dbReference>
<comment type="caution">
    <text evidence="12">The sequence shown here is derived from an EMBL/GenBank/DDBJ whole genome shotgun (WGS) entry which is preliminary data.</text>
</comment>
<dbReference type="CDD" id="cd00082">
    <property type="entry name" value="HisKA"/>
    <property type="match status" value="1"/>
</dbReference>
<dbReference type="Proteomes" id="UP000789833">
    <property type="component" value="Unassembled WGS sequence"/>
</dbReference>
<evidence type="ECO:0000256" key="4">
    <source>
        <dbReference type="ARBA" id="ARBA00022679"/>
    </source>
</evidence>
<dbReference type="Gene3D" id="1.10.287.130">
    <property type="match status" value="1"/>
</dbReference>
<proteinExistence type="predicted"/>
<evidence type="ECO:0000313" key="12">
    <source>
        <dbReference type="EMBL" id="CAG9620206.1"/>
    </source>
</evidence>
<reference evidence="12 13" key="1">
    <citation type="submission" date="2021-10" db="EMBL/GenBank/DDBJ databases">
        <authorList>
            <person name="Criscuolo A."/>
        </authorList>
    </citation>
    <scope>NUCLEOTIDE SEQUENCE [LARGE SCALE GENOMIC DNA]</scope>
    <source>
        <strain evidence="13">CIP 111883</strain>
    </source>
</reference>
<evidence type="ECO:0000256" key="3">
    <source>
        <dbReference type="ARBA" id="ARBA00022553"/>
    </source>
</evidence>
<dbReference type="CDD" id="cd00075">
    <property type="entry name" value="HATPase"/>
    <property type="match status" value="1"/>
</dbReference>
<dbReference type="SUPFAM" id="SSF47384">
    <property type="entry name" value="Homodimeric domain of signal transducing histidine kinase"/>
    <property type="match status" value="1"/>
</dbReference>
<dbReference type="PRINTS" id="PR00344">
    <property type="entry name" value="BCTRLSENSOR"/>
</dbReference>
<dbReference type="GO" id="GO:0016740">
    <property type="term" value="F:transferase activity"/>
    <property type="evidence" value="ECO:0007669"/>
    <property type="project" value="UniProtKB-KW"/>
</dbReference>
<evidence type="ECO:0000256" key="6">
    <source>
        <dbReference type="ARBA" id="ARBA00022777"/>
    </source>
</evidence>
<dbReference type="InterPro" id="IPR005467">
    <property type="entry name" value="His_kinase_dom"/>
</dbReference>
<dbReference type="RefSeq" id="WP_230500142.1">
    <property type="nucleotide sequence ID" value="NZ_CAKJTJ010000004.1"/>
</dbReference>
<dbReference type="PANTHER" id="PTHR43065:SF10">
    <property type="entry name" value="PEROXIDE STRESS-ACTIVATED HISTIDINE KINASE MAK3"/>
    <property type="match status" value="1"/>
</dbReference>
<protein>
    <recommendedName>
        <fullName evidence="2">histidine kinase</fullName>
        <ecNumber evidence="2">2.7.13.3</ecNumber>
    </recommendedName>
</protein>
<keyword evidence="13" id="KW-1185">Reference proteome</keyword>
<dbReference type="PROSITE" id="PS50112">
    <property type="entry name" value="PAS"/>
    <property type="match status" value="1"/>
</dbReference>
<keyword evidence="3" id="KW-0597">Phosphoprotein</keyword>
<dbReference type="EC" id="2.7.13.3" evidence="2"/>
<keyword evidence="7" id="KW-0067">ATP-binding</keyword>
<keyword evidence="4 12" id="KW-0808">Transferase</keyword>
<dbReference type="Pfam" id="PF00512">
    <property type="entry name" value="HisKA"/>
    <property type="match status" value="1"/>
</dbReference>
<dbReference type="SUPFAM" id="SSF55874">
    <property type="entry name" value="ATPase domain of HSP90 chaperone/DNA topoisomerase II/histidine kinase"/>
    <property type="match status" value="1"/>
</dbReference>
<dbReference type="SMART" id="SM00086">
    <property type="entry name" value="PAC"/>
    <property type="match status" value="1"/>
</dbReference>
<dbReference type="Pfam" id="PF13188">
    <property type="entry name" value="PAS_8"/>
    <property type="match status" value="1"/>
</dbReference>
<dbReference type="PANTHER" id="PTHR43065">
    <property type="entry name" value="SENSOR HISTIDINE KINASE"/>
    <property type="match status" value="1"/>
</dbReference>
<dbReference type="Pfam" id="PF02518">
    <property type="entry name" value="HATPase_c"/>
    <property type="match status" value="1"/>
</dbReference>